<evidence type="ECO:0000256" key="5">
    <source>
        <dbReference type="ARBA" id="ARBA00022676"/>
    </source>
</evidence>
<evidence type="ECO:0000313" key="12">
    <source>
        <dbReference type="EMBL" id="OKL48796.1"/>
    </source>
</evidence>
<dbReference type="SUPFAM" id="SSF51445">
    <property type="entry name" value="(Trans)glycosidases"/>
    <property type="match status" value="1"/>
</dbReference>
<dbReference type="InterPro" id="IPR003385">
    <property type="entry name" value="Glyco_hydro_77"/>
</dbReference>
<evidence type="ECO:0000256" key="10">
    <source>
        <dbReference type="RuleBase" id="RU361207"/>
    </source>
</evidence>
<evidence type="ECO:0000256" key="3">
    <source>
        <dbReference type="ARBA" id="ARBA00012560"/>
    </source>
</evidence>
<comment type="catalytic activity">
    <reaction evidence="1 10">
        <text>Transfers a segment of a (1-&gt;4)-alpha-D-glucan to a new position in an acceptor, which may be glucose or a (1-&gt;4)-alpha-D-glucan.</text>
        <dbReference type="EC" id="2.4.1.25"/>
    </reaction>
</comment>
<evidence type="ECO:0000256" key="7">
    <source>
        <dbReference type="ARBA" id="ARBA00023277"/>
    </source>
</evidence>
<evidence type="ECO:0000256" key="9">
    <source>
        <dbReference type="ARBA" id="ARBA00031501"/>
    </source>
</evidence>
<dbReference type="AlphaFoldDB" id="A0A1Q5PMP1"/>
<organism evidence="12 13">
    <name type="scientific">Boudabousia liubingyangii</name>
    <dbReference type="NCBI Taxonomy" id="1921764"/>
    <lineage>
        <taxon>Bacteria</taxon>
        <taxon>Bacillati</taxon>
        <taxon>Actinomycetota</taxon>
        <taxon>Actinomycetes</taxon>
        <taxon>Actinomycetales</taxon>
        <taxon>Actinomycetaceae</taxon>
        <taxon>Boudabousia</taxon>
    </lineage>
</organism>
<accession>A0A1Q5PMP1</accession>
<dbReference type="STRING" id="1921764.BSR28_02620"/>
<proteinExistence type="inferred from homology"/>
<dbReference type="InterPro" id="IPR048458">
    <property type="entry name" value="MalQ_N"/>
</dbReference>
<evidence type="ECO:0000256" key="8">
    <source>
        <dbReference type="ARBA" id="ARBA00031423"/>
    </source>
</evidence>
<comment type="caution">
    <text evidence="12">The sequence shown here is derived from an EMBL/GenBank/DDBJ whole genome shotgun (WGS) entry which is preliminary data.</text>
</comment>
<protein>
    <recommendedName>
        <fullName evidence="4 10">4-alpha-glucanotransferase</fullName>
        <ecNumber evidence="3 10">2.4.1.25</ecNumber>
    </recommendedName>
    <alternativeName>
        <fullName evidence="8 10">Amylomaltase</fullName>
    </alternativeName>
    <alternativeName>
        <fullName evidence="9 10">Disproportionating enzyme</fullName>
    </alternativeName>
</protein>
<keyword evidence="7 10" id="KW-0119">Carbohydrate metabolism</keyword>
<dbReference type="Gene3D" id="3.20.20.80">
    <property type="entry name" value="Glycosidases"/>
    <property type="match status" value="1"/>
</dbReference>
<reference evidence="12 13" key="1">
    <citation type="submission" date="2016-11" db="EMBL/GenBank/DDBJ databases">
        <title>Actinomyces gypaetusis sp. nov. isolated from the vulture Gypaetus barbatus in Qinghai Tibet Plateau China.</title>
        <authorList>
            <person name="Meng X."/>
        </authorList>
    </citation>
    <scope>NUCLEOTIDE SEQUENCE [LARGE SCALE GENOMIC DNA]</scope>
    <source>
        <strain evidence="12 13">VUL4_2</strain>
    </source>
</reference>
<evidence type="ECO:0000313" key="13">
    <source>
        <dbReference type="Proteomes" id="UP000186785"/>
    </source>
</evidence>
<evidence type="ECO:0000256" key="1">
    <source>
        <dbReference type="ARBA" id="ARBA00000439"/>
    </source>
</evidence>
<dbReference type="InterPro" id="IPR017853">
    <property type="entry name" value="GH"/>
</dbReference>
<keyword evidence="6 10" id="KW-0808">Transferase</keyword>
<evidence type="ECO:0000256" key="2">
    <source>
        <dbReference type="ARBA" id="ARBA00005684"/>
    </source>
</evidence>
<evidence type="ECO:0000256" key="6">
    <source>
        <dbReference type="ARBA" id="ARBA00022679"/>
    </source>
</evidence>
<dbReference type="EC" id="2.4.1.25" evidence="3 10"/>
<feature type="domain" description="MalQ N-terminal beta-sandwich" evidence="11">
    <location>
        <begin position="78"/>
        <end position="169"/>
    </location>
</feature>
<evidence type="ECO:0000259" key="11">
    <source>
        <dbReference type="Pfam" id="PF21226"/>
    </source>
</evidence>
<dbReference type="GO" id="GO:0004134">
    <property type="term" value="F:4-alpha-glucanotransferase activity"/>
    <property type="evidence" value="ECO:0007669"/>
    <property type="project" value="UniProtKB-EC"/>
</dbReference>
<dbReference type="Pfam" id="PF21226">
    <property type="entry name" value="MalQ_N"/>
    <property type="match status" value="1"/>
</dbReference>
<dbReference type="EMBL" id="MQSV01000002">
    <property type="protein sequence ID" value="OKL48796.1"/>
    <property type="molecule type" value="Genomic_DNA"/>
</dbReference>
<dbReference type="PANTHER" id="PTHR32438:SF5">
    <property type="entry name" value="4-ALPHA-GLUCANOTRANSFERASE DPE1, CHLOROPLASTIC_AMYLOPLASTIC"/>
    <property type="match status" value="1"/>
</dbReference>
<dbReference type="OrthoDB" id="9811841at2"/>
<gene>
    <name evidence="12" type="ORF">BSR29_02760</name>
</gene>
<dbReference type="PANTHER" id="PTHR32438">
    <property type="entry name" value="4-ALPHA-GLUCANOTRANSFERASE DPE1, CHLOROPLASTIC/AMYLOPLASTIC"/>
    <property type="match status" value="1"/>
</dbReference>
<dbReference type="GO" id="GO:0005975">
    <property type="term" value="P:carbohydrate metabolic process"/>
    <property type="evidence" value="ECO:0007669"/>
    <property type="project" value="InterPro"/>
</dbReference>
<dbReference type="NCBIfam" id="TIGR00217">
    <property type="entry name" value="malQ"/>
    <property type="match status" value="1"/>
</dbReference>
<dbReference type="Pfam" id="PF02446">
    <property type="entry name" value="Glyco_hydro_77"/>
    <property type="match status" value="1"/>
</dbReference>
<dbReference type="RefSeq" id="WP_073708804.1">
    <property type="nucleotide sequence ID" value="NZ_MQSV01000002.1"/>
</dbReference>
<evidence type="ECO:0000256" key="4">
    <source>
        <dbReference type="ARBA" id="ARBA00020295"/>
    </source>
</evidence>
<sequence>MTTYNPTEEQAALLRELADEYGVSTHFWDYHGQYRQVDAQTIVKVLVALGVELSDAPELPELTQALTDAKQREWSRVLPATTILRSGHESRLPVHVPHGTKVWVHVDLEDGSRWELSQADVYVEPREVNGQLTGRATFTLPANLPEGYHTVVSDHEDGSWHKAHLIVVPEALENELFEHGKAWGVAAQLYSVMSEWGWGEGDAADLADLLTLCAEQGADFLLINPLHAAEPKAPISDSPYLPVTRRFTNPAYIRPEWIPEVASLSEKQLGQLRAMARKARRKVSSGVDLIDREDSWALKRQALEIIYRAPRSIARQGEFERFVGRGDQTLKDYAFWCALQENKDTPGLRLSFELQSEYSEKLREELQDQINFHCWLQWIVSSQLKAAQQQAKDAGMRIGVMHDLAVGVHPFGAARWCNPEFFASHMSVGAPPDMYNQQGQNWSQPPWSPTALEECGYQPMKQMLRAVLAHAGGIRIDHILGLFRLWWIPSGHGAGQGTYVRYDHEAMVGVLLLEAKRAGVTVIGEDLGTVEPWVRDYLADRGVLGTSVLWFERGHDGQLLYPDQYRRLCLATVNTHDLPPTLGYLRGEHTKLRAELGLLEEPLEEVQAADQAELNQVLDRLKQLGLLPVDSDFDEEEIIVALHQYIARTPALLTAVSLTDAVGEVRAQNQPGTYREYPNWRMPLSDQFGKLVKVQDLKGNERFQRLLSAMNAAVE</sequence>
<comment type="similarity">
    <text evidence="2 10">Belongs to the disproportionating enzyme family.</text>
</comment>
<name>A0A1Q5PMP1_9ACTO</name>
<keyword evidence="13" id="KW-1185">Reference proteome</keyword>
<dbReference type="Proteomes" id="UP000186785">
    <property type="component" value="Unassembled WGS sequence"/>
</dbReference>
<keyword evidence="5 10" id="KW-0328">Glycosyltransferase</keyword>